<sequence>MTSTELLMTKNRKGKEYMAETTNTNETYQPMTFDAIKIGLASPEKIREWSRGEVTKPETINYRTLKPEKDGLFCERIFGPSKDWECHCGKYKKIRYKGVVCDRCGVEVTKASVRRERMGHIELAAPVSHIWYFKGIPSRMGLILDLSPRTLEKVLYFANYIVLDPADSGLQYKQVLTEKEYQDAREAYGNGFRVGMGAESIMELLKDIDLEKDAEELKTELVDATGQKRARIIKRLEVVESFRESGNRPEWMIMTAIPVIPPDLRPMVQLDGGRFATSDLNDLYRRIINRNNRLKRLLELGAPDIIVRNEKRMLQEAVDALIDNGRRGRPVTGPGNRALKSLSDMLKGKSGRFRQNLLGKRVDYSGRSVIVVGPELKIYQCGLPKEMAIELFKPFVMKELVANGTSHNIKNAKKMVEKLQPEVWDVLEEVIKEHPVMLNRAPTLHRLGIQAFEPILVEGKAIKLHPLVCTAFNADFDGDQMAVHLPLSVEAQAECRFLLLSPNNLLKPSDGGPVAVPSQDMVLGIYYLTQERPGYPGEGKFFKSVNEAILAYENKVITLQTKIKVRCSKTMPDGSVLTGNVESTLGRFLFNEILPQDLGFVDRSIPGNELLLEVDFLVGKKQLKQILEKVINTHGATKTAEVLDAIKATGYKYSTRAAMTVSISDMTVPPQKPEMIQNAQNIVDKITKNFKRGFITEEERYKEVVETWKKTDDQLTRALLDGLDKYNNIFMMADSGARGSDKQIKQLAGMRGLMADTTGHTIELPIKSNFREGLDVLEYFMSAHGARKGLSDTALRTADSGYLTRRMVDVSQELIVRETDCCETREETSGMYVTGFMDGKEEIESLQDRITGRFSCEDIKNKDGEILVKANHMITPKRAARIMSEGVNAEGGAIDKVKIRTILTCKCKVGVCAKCYGANMATGEPVQVGESVGIIAAQSIGEPGTQLTMRTFHTGGVAGGDITQGLPRVEELFEARKPKGLAIITEIPGIAVINDTKKKREIIVTDQETGDSKTYLIPYGSRIKITDGQLLEAGDELTEGSVNPHDILRIKGVRAVQDYMLREVQRVYRLQGVEISDKHIEVLVRQMLKKIRIEDNGDTEFLPGTLVDVLDFEEVNEQLEKEGKTPAEGKQVMLGITKASLATESFLSAASFQETTKVLTEAAIKGKVDHLVGLKENVIIGKLIPAGTGLKRYSEIKLDSGMPEEEEEVIIDDVMEEEETVDVEETSEELEEDFTETEDTDSEE</sequence>
<name>A0A6N2SPC0_9FIRM</name>
<dbReference type="FunFam" id="1.10.150.390:FF:000002">
    <property type="entry name" value="DNA-directed RNA polymerase subunit beta"/>
    <property type="match status" value="1"/>
</dbReference>
<dbReference type="InterPro" id="IPR045867">
    <property type="entry name" value="DNA-dir_RpoC_beta_prime"/>
</dbReference>
<feature type="binding site" evidence="11">
    <location>
        <position position="479"/>
    </location>
    <ligand>
        <name>Mg(2+)</name>
        <dbReference type="ChEBI" id="CHEBI:18420"/>
    </ligand>
</feature>
<dbReference type="InterPro" id="IPR007081">
    <property type="entry name" value="RNA_pol_Rpb1_5"/>
</dbReference>
<comment type="function">
    <text evidence="1 11 12">DNA-dependent RNA polymerase catalyzes the transcription of DNA into RNA using the four ribonucleoside triphosphates as substrates.</text>
</comment>
<dbReference type="CDD" id="cd01609">
    <property type="entry name" value="RNAP_beta'_N"/>
    <property type="match status" value="1"/>
</dbReference>
<dbReference type="CDD" id="cd02655">
    <property type="entry name" value="RNAP_beta'_C"/>
    <property type="match status" value="1"/>
</dbReference>
<dbReference type="Gene3D" id="4.10.860.120">
    <property type="entry name" value="RNA polymerase II, clamp domain"/>
    <property type="match status" value="1"/>
</dbReference>
<comment type="subunit">
    <text evidence="11">The RNAP catalytic core consists of 2 alpha, 1 beta, 1 beta' and 1 omega subunit. When a sigma factor is associated with the core the holoenzyme is formed, which can initiate transcription.</text>
</comment>
<dbReference type="GO" id="GO:0003677">
    <property type="term" value="F:DNA binding"/>
    <property type="evidence" value="ECO:0007669"/>
    <property type="project" value="UniProtKB-UniRule"/>
</dbReference>
<organism evidence="15">
    <name type="scientific">Blautia glucerasea</name>
    <dbReference type="NCBI Taxonomy" id="536633"/>
    <lineage>
        <taxon>Bacteria</taxon>
        <taxon>Bacillati</taxon>
        <taxon>Bacillota</taxon>
        <taxon>Clostridia</taxon>
        <taxon>Lachnospirales</taxon>
        <taxon>Lachnospiraceae</taxon>
        <taxon>Blautia</taxon>
    </lineage>
</organism>
<dbReference type="Pfam" id="PF04983">
    <property type="entry name" value="RNA_pol_Rpb1_3"/>
    <property type="match status" value="1"/>
</dbReference>
<dbReference type="InterPro" id="IPR006592">
    <property type="entry name" value="RNA_pol_N"/>
</dbReference>
<comment type="cofactor">
    <cofactor evidence="11">
        <name>Mg(2+)</name>
        <dbReference type="ChEBI" id="CHEBI:18420"/>
    </cofactor>
    <text evidence="11">Binds 1 Mg(2+) ion per subunit.</text>
</comment>
<comment type="similarity">
    <text evidence="2 11 12">Belongs to the RNA polymerase beta' chain family.</text>
</comment>
<feature type="region of interest" description="Disordered" evidence="13">
    <location>
        <begin position="1218"/>
        <end position="1244"/>
    </location>
</feature>
<dbReference type="InterPro" id="IPR044893">
    <property type="entry name" value="RNA_pol_Rpb1_clamp_domain"/>
</dbReference>
<dbReference type="Pfam" id="PF04998">
    <property type="entry name" value="RNA_pol_Rpb1_5"/>
    <property type="match status" value="1"/>
</dbReference>
<dbReference type="GO" id="GO:0008270">
    <property type="term" value="F:zinc ion binding"/>
    <property type="evidence" value="ECO:0007669"/>
    <property type="project" value="UniProtKB-UniRule"/>
</dbReference>
<evidence type="ECO:0000256" key="12">
    <source>
        <dbReference type="RuleBase" id="RU004279"/>
    </source>
</evidence>
<protein>
    <recommendedName>
        <fullName evidence="11">DNA-directed RNA polymerase subunit beta'</fullName>
        <shortName evidence="11">RNAP subunit beta'</shortName>
        <ecNumber evidence="11">2.7.7.6</ecNumber>
    </recommendedName>
    <alternativeName>
        <fullName evidence="11">RNA polymerase subunit beta'</fullName>
    </alternativeName>
    <alternativeName>
        <fullName evidence="11">Transcriptase subunit beta'</fullName>
    </alternativeName>
</protein>
<dbReference type="GO" id="GO:0006351">
    <property type="term" value="P:DNA-templated transcription"/>
    <property type="evidence" value="ECO:0007669"/>
    <property type="project" value="UniProtKB-UniRule"/>
</dbReference>
<dbReference type="InterPro" id="IPR038120">
    <property type="entry name" value="Rpb1_funnel_sf"/>
</dbReference>
<accession>A0A6N2SPC0</accession>
<keyword evidence="4 11" id="KW-0808">Transferase</keyword>
<evidence type="ECO:0000313" key="15">
    <source>
        <dbReference type="EMBL" id="VYS94974.1"/>
    </source>
</evidence>
<dbReference type="Pfam" id="PF05000">
    <property type="entry name" value="RNA_pol_Rpb1_4"/>
    <property type="match status" value="1"/>
</dbReference>
<feature type="binding site" evidence="11">
    <location>
        <position position="821"/>
    </location>
    <ligand>
        <name>Zn(2+)</name>
        <dbReference type="ChEBI" id="CHEBI:29105"/>
        <label>2</label>
    </ligand>
</feature>
<dbReference type="SUPFAM" id="SSF64484">
    <property type="entry name" value="beta and beta-prime subunits of DNA dependent RNA-polymerase"/>
    <property type="match status" value="1"/>
</dbReference>
<feature type="binding site" evidence="11">
    <location>
        <position position="477"/>
    </location>
    <ligand>
        <name>Mg(2+)</name>
        <dbReference type="ChEBI" id="CHEBI:18420"/>
    </ligand>
</feature>
<dbReference type="SMART" id="SM00663">
    <property type="entry name" value="RPOLA_N"/>
    <property type="match status" value="1"/>
</dbReference>
<proteinExistence type="inferred from homology"/>
<comment type="cofactor">
    <cofactor evidence="11">
        <name>Zn(2+)</name>
        <dbReference type="ChEBI" id="CHEBI:29105"/>
    </cofactor>
    <text evidence="11">Binds 2 Zn(2+) ions per subunit.</text>
</comment>
<feature type="binding site" evidence="11">
    <location>
        <position position="101"/>
    </location>
    <ligand>
        <name>Zn(2+)</name>
        <dbReference type="ChEBI" id="CHEBI:29105"/>
        <label>1</label>
    </ligand>
</feature>
<dbReference type="HAMAP" id="MF_01322">
    <property type="entry name" value="RNApol_bact_RpoC"/>
    <property type="match status" value="1"/>
</dbReference>
<dbReference type="EMBL" id="CACRST010000011">
    <property type="protein sequence ID" value="VYS94974.1"/>
    <property type="molecule type" value="Genomic_DNA"/>
</dbReference>
<dbReference type="Gene3D" id="1.10.150.390">
    <property type="match status" value="1"/>
</dbReference>
<keyword evidence="3 11" id="KW-0240">DNA-directed RNA polymerase</keyword>
<dbReference type="Gene3D" id="1.10.1790.20">
    <property type="match status" value="1"/>
</dbReference>
<dbReference type="Gene3D" id="1.10.132.30">
    <property type="match status" value="1"/>
</dbReference>
<feature type="binding site" evidence="11">
    <location>
        <position position="475"/>
    </location>
    <ligand>
        <name>Mg(2+)</name>
        <dbReference type="ChEBI" id="CHEBI:18420"/>
    </ligand>
</feature>
<dbReference type="PANTHER" id="PTHR19376:SF54">
    <property type="entry name" value="DNA-DIRECTED RNA POLYMERASE SUBUNIT BETA"/>
    <property type="match status" value="1"/>
</dbReference>
<evidence type="ECO:0000256" key="13">
    <source>
        <dbReference type="SAM" id="MobiDB-lite"/>
    </source>
</evidence>
<feature type="binding site" evidence="11">
    <location>
        <position position="905"/>
    </location>
    <ligand>
        <name>Zn(2+)</name>
        <dbReference type="ChEBI" id="CHEBI:29105"/>
        <label>2</label>
    </ligand>
</feature>
<dbReference type="InterPro" id="IPR007083">
    <property type="entry name" value="RNA_pol_Rpb1_4"/>
</dbReference>
<reference evidence="15" key="1">
    <citation type="submission" date="2019-11" db="EMBL/GenBank/DDBJ databases">
        <authorList>
            <person name="Feng L."/>
        </authorList>
    </citation>
    <scope>NUCLEOTIDE SEQUENCE</scope>
    <source>
        <strain evidence="15">BgluceraseaLFYP119</strain>
    </source>
</reference>
<evidence type="ECO:0000256" key="6">
    <source>
        <dbReference type="ARBA" id="ARBA00022723"/>
    </source>
</evidence>
<dbReference type="InterPro" id="IPR000722">
    <property type="entry name" value="RNA_pol_asu"/>
</dbReference>
<dbReference type="Gene3D" id="2.40.50.100">
    <property type="match status" value="1"/>
</dbReference>
<evidence type="ECO:0000256" key="9">
    <source>
        <dbReference type="ARBA" id="ARBA00023163"/>
    </source>
</evidence>
<dbReference type="PANTHER" id="PTHR19376">
    <property type="entry name" value="DNA-DIRECTED RNA POLYMERASE"/>
    <property type="match status" value="1"/>
</dbReference>
<comment type="catalytic activity">
    <reaction evidence="10 11 12">
        <text>RNA(n) + a ribonucleoside 5'-triphosphate = RNA(n+1) + diphosphate</text>
        <dbReference type="Rhea" id="RHEA:21248"/>
        <dbReference type="Rhea" id="RHEA-COMP:14527"/>
        <dbReference type="Rhea" id="RHEA-COMP:17342"/>
        <dbReference type="ChEBI" id="CHEBI:33019"/>
        <dbReference type="ChEBI" id="CHEBI:61557"/>
        <dbReference type="ChEBI" id="CHEBI:140395"/>
        <dbReference type="EC" id="2.7.7.6"/>
    </reaction>
</comment>
<feature type="binding site" evidence="11">
    <location>
        <position position="86"/>
    </location>
    <ligand>
        <name>Zn(2+)</name>
        <dbReference type="ChEBI" id="CHEBI:29105"/>
        <label>1</label>
    </ligand>
</feature>
<dbReference type="AlphaFoldDB" id="A0A6N2SPC0"/>
<dbReference type="Pfam" id="PF00623">
    <property type="entry name" value="RNA_pol_Rpb1_2"/>
    <property type="match status" value="1"/>
</dbReference>
<feature type="binding site" evidence="11">
    <location>
        <position position="912"/>
    </location>
    <ligand>
        <name>Zn(2+)</name>
        <dbReference type="ChEBI" id="CHEBI:29105"/>
        <label>2</label>
    </ligand>
</feature>
<feature type="domain" description="RNA polymerase N-terminal" evidence="14">
    <location>
        <begin position="250"/>
        <end position="529"/>
    </location>
</feature>
<evidence type="ECO:0000256" key="3">
    <source>
        <dbReference type="ARBA" id="ARBA00022478"/>
    </source>
</evidence>
<gene>
    <name evidence="11 15" type="primary">rpoC</name>
    <name evidence="15" type="ORF">BGLFYP119_01224</name>
</gene>
<evidence type="ECO:0000259" key="14">
    <source>
        <dbReference type="SMART" id="SM00663"/>
    </source>
</evidence>
<dbReference type="GO" id="GO:0000428">
    <property type="term" value="C:DNA-directed RNA polymerase complex"/>
    <property type="evidence" value="ECO:0007669"/>
    <property type="project" value="UniProtKB-KW"/>
</dbReference>
<dbReference type="InterPro" id="IPR012754">
    <property type="entry name" value="DNA-dir_RpoC_beta_prime_bact"/>
</dbReference>
<evidence type="ECO:0000256" key="5">
    <source>
        <dbReference type="ARBA" id="ARBA00022695"/>
    </source>
</evidence>
<keyword evidence="8 11" id="KW-0460">Magnesium</keyword>
<evidence type="ECO:0000256" key="10">
    <source>
        <dbReference type="ARBA" id="ARBA00048552"/>
    </source>
</evidence>
<feature type="binding site" evidence="11">
    <location>
        <position position="88"/>
    </location>
    <ligand>
        <name>Zn(2+)</name>
        <dbReference type="ChEBI" id="CHEBI:29105"/>
        <label>1</label>
    </ligand>
</feature>
<evidence type="ECO:0000256" key="2">
    <source>
        <dbReference type="ARBA" id="ARBA00006460"/>
    </source>
</evidence>
<dbReference type="GO" id="GO:0003899">
    <property type="term" value="F:DNA-directed RNA polymerase activity"/>
    <property type="evidence" value="ECO:0007669"/>
    <property type="project" value="UniProtKB-UniRule"/>
</dbReference>
<dbReference type="Gene3D" id="1.10.274.100">
    <property type="entry name" value="RNA polymerase Rpb1, domain 3"/>
    <property type="match status" value="1"/>
</dbReference>
<feature type="binding site" evidence="11">
    <location>
        <position position="915"/>
    </location>
    <ligand>
        <name>Zn(2+)</name>
        <dbReference type="ChEBI" id="CHEBI:29105"/>
        <label>2</label>
    </ligand>
</feature>
<dbReference type="GO" id="GO:0000287">
    <property type="term" value="F:magnesium ion binding"/>
    <property type="evidence" value="ECO:0007669"/>
    <property type="project" value="UniProtKB-UniRule"/>
</dbReference>
<evidence type="ECO:0000256" key="8">
    <source>
        <dbReference type="ARBA" id="ARBA00022842"/>
    </source>
</evidence>
<dbReference type="Gene3D" id="1.10.40.90">
    <property type="match status" value="1"/>
</dbReference>
<dbReference type="EC" id="2.7.7.6" evidence="11"/>
<keyword evidence="6 11" id="KW-0479">Metal-binding</keyword>
<evidence type="ECO:0000256" key="4">
    <source>
        <dbReference type="ARBA" id="ARBA00022679"/>
    </source>
</evidence>
<dbReference type="InterPro" id="IPR007080">
    <property type="entry name" value="RNA_pol_Rpb1_1"/>
</dbReference>
<feature type="binding site" evidence="11">
    <location>
        <position position="104"/>
    </location>
    <ligand>
        <name>Zn(2+)</name>
        <dbReference type="ChEBI" id="CHEBI:29105"/>
        <label>1</label>
    </ligand>
</feature>
<evidence type="ECO:0000256" key="1">
    <source>
        <dbReference type="ARBA" id="ARBA00004026"/>
    </source>
</evidence>
<evidence type="ECO:0000256" key="11">
    <source>
        <dbReference type="HAMAP-Rule" id="MF_01322"/>
    </source>
</evidence>
<dbReference type="Pfam" id="PF04997">
    <property type="entry name" value="RNA_pol_Rpb1_1"/>
    <property type="match status" value="1"/>
</dbReference>
<dbReference type="FunFam" id="4.10.860.120:FF:000001">
    <property type="entry name" value="DNA-directed RNA polymerase subunit beta"/>
    <property type="match status" value="1"/>
</dbReference>
<dbReference type="NCBIfam" id="TIGR02386">
    <property type="entry name" value="rpoC_TIGR"/>
    <property type="match status" value="1"/>
</dbReference>
<keyword evidence="5 11" id="KW-0548">Nucleotidyltransferase</keyword>
<dbReference type="Gene3D" id="2.40.40.20">
    <property type="match status" value="1"/>
</dbReference>
<dbReference type="InterPro" id="IPR042102">
    <property type="entry name" value="RNA_pol_Rpb1_3_sf"/>
</dbReference>
<dbReference type="InterPro" id="IPR007066">
    <property type="entry name" value="RNA_pol_Rpb1_3"/>
</dbReference>
<keyword evidence="9 11" id="KW-0804">Transcription</keyword>
<keyword evidence="7 11" id="KW-0862">Zinc</keyword>
<evidence type="ECO:0000256" key="7">
    <source>
        <dbReference type="ARBA" id="ARBA00022833"/>
    </source>
</evidence>